<proteinExistence type="inferred from homology"/>
<feature type="domain" description="DXP reductoisomerase C-terminal" evidence="12">
    <location>
        <begin position="265"/>
        <end position="381"/>
    </location>
</feature>
<keyword evidence="14" id="KW-1185">Reference proteome</keyword>
<dbReference type="NCBIfam" id="NF009114">
    <property type="entry name" value="PRK12464.1"/>
    <property type="match status" value="1"/>
</dbReference>
<feature type="binding site" evidence="9">
    <location>
        <position position="15"/>
    </location>
    <ligand>
        <name>NADPH</name>
        <dbReference type="ChEBI" id="CHEBI:57783"/>
    </ligand>
</feature>
<keyword evidence="5 9" id="KW-0560">Oxidoreductase</keyword>
<comment type="catalytic activity">
    <reaction evidence="8">
        <text>2-C-methyl-D-erythritol 4-phosphate + NADP(+) = 1-deoxy-D-xylulose 5-phosphate + NADPH + H(+)</text>
        <dbReference type="Rhea" id="RHEA:13717"/>
        <dbReference type="ChEBI" id="CHEBI:15378"/>
        <dbReference type="ChEBI" id="CHEBI:57783"/>
        <dbReference type="ChEBI" id="CHEBI:57792"/>
        <dbReference type="ChEBI" id="CHEBI:58262"/>
        <dbReference type="ChEBI" id="CHEBI:58349"/>
        <dbReference type="EC" id="1.1.1.267"/>
    </reaction>
    <physiologicalReaction direction="right-to-left" evidence="8">
        <dbReference type="Rhea" id="RHEA:13719"/>
    </physiologicalReaction>
</comment>
<feature type="binding site" evidence="9">
    <location>
        <position position="209"/>
    </location>
    <ligand>
        <name>NADPH</name>
        <dbReference type="ChEBI" id="CHEBI:57783"/>
    </ligand>
</feature>
<evidence type="ECO:0000313" key="13">
    <source>
        <dbReference type="EMBL" id="WBO83162.1"/>
    </source>
</evidence>
<organism evidence="13 14">
    <name type="scientific">Hymenobacter yonginensis</name>
    <dbReference type="NCBI Taxonomy" id="748197"/>
    <lineage>
        <taxon>Bacteria</taxon>
        <taxon>Pseudomonadati</taxon>
        <taxon>Bacteroidota</taxon>
        <taxon>Cytophagia</taxon>
        <taxon>Cytophagales</taxon>
        <taxon>Hymenobacteraceae</taxon>
        <taxon>Hymenobacter</taxon>
    </lineage>
</organism>
<keyword evidence="9" id="KW-0460">Magnesium</keyword>
<dbReference type="InterPro" id="IPR026877">
    <property type="entry name" value="DXPR_C"/>
</dbReference>
<feature type="binding site" evidence="9">
    <location>
        <position position="222"/>
    </location>
    <ligand>
        <name>1-deoxy-D-xylulose 5-phosphate</name>
        <dbReference type="ChEBI" id="CHEBI:57792"/>
    </ligand>
</feature>
<dbReference type="EC" id="1.1.1.267" evidence="9"/>
<comment type="cofactor">
    <cofactor evidence="9">
        <name>Mg(2+)</name>
        <dbReference type="ChEBI" id="CHEBI:18420"/>
    </cofactor>
    <cofactor evidence="9">
        <name>Mn(2+)</name>
        <dbReference type="ChEBI" id="CHEBI:29035"/>
    </cofactor>
</comment>
<feature type="domain" description="1-deoxy-D-xylulose 5-phosphate reductoisomerase N-terminal" evidence="10">
    <location>
        <begin position="9"/>
        <end position="136"/>
    </location>
</feature>
<evidence type="ECO:0000256" key="7">
    <source>
        <dbReference type="ARBA" id="ARBA00023229"/>
    </source>
</evidence>
<dbReference type="GO" id="GO:0030604">
    <property type="term" value="F:1-deoxy-D-xylulose-5-phosphate reductoisomerase activity"/>
    <property type="evidence" value="ECO:0007669"/>
    <property type="project" value="UniProtKB-EC"/>
</dbReference>
<dbReference type="PIRSF" id="PIRSF006205">
    <property type="entry name" value="Dxp_reductismrs"/>
    <property type="match status" value="1"/>
</dbReference>
<comment type="pathway">
    <text evidence="1 9">Isoprenoid biosynthesis; isopentenyl diphosphate biosynthesis via DXP pathway; isopentenyl diphosphate from 1-deoxy-D-xylulose 5-phosphate: step 1/6.</text>
</comment>
<dbReference type="InterPro" id="IPR013512">
    <property type="entry name" value="DXP_reductoisomerase_N"/>
</dbReference>
<feature type="binding site" evidence="9">
    <location>
        <position position="17"/>
    </location>
    <ligand>
        <name>NADPH</name>
        <dbReference type="ChEBI" id="CHEBI:57783"/>
    </ligand>
</feature>
<dbReference type="InterPro" id="IPR036169">
    <property type="entry name" value="DXPR_C_sf"/>
</dbReference>
<gene>
    <name evidence="9" type="primary">dxr</name>
    <name evidence="13" type="ORF">O9Z63_12315</name>
</gene>
<dbReference type="InterPro" id="IPR003821">
    <property type="entry name" value="DXP_reductoisomerase"/>
</dbReference>
<keyword evidence="4 9" id="KW-0521">NADP</keyword>
<feature type="binding site" evidence="9">
    <location>
        <position position="128"/>
    </location>
    <ligand>
        <name>NADPH</name>
        <dbReference type="ChEBI" id="CHEBI:57783"/>
    </ligand>
</feature>
<dbReference type="Pfam" id="PF13288">
    <property type="entry name" value="DXPR_C"/>
    <property type="match status" value="1"/>
</dbReference>
<dbReference type="RefSeq" id="WP_270125524.1">
    <property type="nucleotide sequence ID" value="NZ_CP115396.1"/>
</dbReference>
<feature type="binding site" evidence="9">
    <location>
        <position position="16"/>
    </location>
    <ligand>
        <name>NADPH</name>
        <dbReference type="ChEBI" id="CHEBI:57783"/>
    </ligand>
</feature>
<keyword evidence="6 9" id="KW-0464">Manganese</keyword>
<evidence type="ECO:0000256" key="2">
    <source>
        <dbReference type="ARBA" id="ARBA00006825"/>
    </source>
</evidence>
<feature type="binding site" evidence="9">
    <location>
        <position position="203"/>
    </location>
    <ligand>
        <name>1-deoxy-D-xylulose 5-phosphate</name>
        <dbReference type="ChEBI" id="CHEBI:57792"/>
    </ligand>
</feature>
<reference evidence="13 14" key="1">
    <citation type="journal article" date="2011" name="Int. J. Syst. Evol. Microbiol.">
        <title>Hymenobacter yonginensis sp. nov., isolated from a mesotrophic artificial lake.</title>
        <authorList>
            <person name="Joung Y."/>
            <person name="Cho S.H."/>
            <person name="Kim H."/>
            <person name="Kim S.B."/>
            <person name="Joh K."/>
        </authorList>
    </citation>
    <scope>NUCLEOTIDE SEQUENCE [LARGE SCALE GENOMIC DNA]</scope>
    <source>
        <strain evidence="13 14">KCTC 22745</strain>
    </source>
</reference>
<protein>
    <recommendedName>
        <fullName evidence="9">1-deoxy-D-xylulose 5-phosphate reductoisomerase</fullName>
        <shortName evidence="9">DXP reductoisomerase</shortName>
        <ecNumber evidence="9">1.1.1.267</ecNumber>
    </recommendedName>
    <alternativeName>
        <fullName evidence="9">1-deoxyxylulose-5-phosphate reductoisomerase</fullName>
    </alternativeName>
    <alternativeName>
        <fullName evidence="9">2-C-methyl-D-erythritol 4-phosphate synthase</fullName>
    </alternativeName>
</protein>
<dbReference type="PANTHER" id="PTHR30525">
    <property type="entry name" value="1-DEOXY-D-XYLULOSE 5-PHOSPHATE REDUCTOISOMERASE"/>
    <property type="match status" value="1"/>
</dbReference>
<dbReference type="HAMAP" id="MF_00183">
    <property type="entry name" value="DXP_reductoisom"/>
    <property type="match status" value="1"/>
</dbReference>
<dbReference type="InterPro" id="IPR013644">
    <property type="entry name" value="DXP_reductoisomerase_C"/>
</dbReference>
<dbReference type="Gene3D" id="1.10.1740.10">
    <property type="match status" value="1"/>
</dbReference>
<feature type="binding site" evidence="9">
    <location>
        <position position="155"/>
    </location>
    <ligand>
        <name>1-deoxy-D-xylulose 5-phosphate</name>
        <dbReference type="ChEBI" id="CHEBI:57792"/>
    </ligand>
</feature>
<name>A0ABY7PIL3_9BACT</name>
<feature type="binding site" evidence="9">
    <location>
        <position position="180"/>
    </location>
    <ligand>
        <name>1-deoxy-D-xylulose 5-phosphate</name>
        <dbReference type="ChEBI" id="CHEBI:57792"/>
    </ligand>
</feature>
<evidence type="ECO:0000256" key="9">
    <source>
        <dbReference type="HAMAP-Rule" id="MF_00183"/>
    </source>
</evidence>
<evidence type="ECO:0000256" key="4">
    <source>
        <dbReference type="ARBA" id="ARBA00022857"/>
    </source>
</evidence>
<feature type="binding site" evidence="9">
    <location>
        <position position="225"/>
    </location>
    <ligand>
        <name>Mn(2+)</name>
        <dbReference type="ChEBI" id="CHEBI:29035"/>
    </ligand>
</feature>
<evidence type="ECO:0000256" key="3">
    <source>
        <dbReference type="ARBA" id="ARBA00022723"/>
    </source>
</evidence>
<feature type="binding site" evidence="9">
    <location>
        <position position="154"/>
    </location>
    <ligand>
        <name>Mn(2+)</name>
        <dbReference type="ChEBI" id="CHEBI:29035"/>
    </ligand>
</feature>
<feature type="domain" description="1-deoxy-D-xylulose 5-phosphate reductoisomerase C-terminal" evidence="11">
    <location>
        <begin position="150"/>
        <end position="233"/>
    </location>
</feature>
<dbReference type="SUPFAM" id="SSF51735">
    <property type="entry name" value="NAD(P)-binding Rossmann-fold domains"/>
    <property type="match status" value="1"/>
</dbReference>
<feature type="binding site" evidence="9">
    <location>
        <position position="129"/>
    </location>
    <ligand>
        <name>1-deoxy-D-xylulose 5-phosphate</name>
        <dbReference type="ChEBI" id="CHEBI:57792"/>
    </ligand>
</feature>
<dbReference type="Pfam" id="PF08436">
    <property type="entry name" value="DXP_redisom_C"/>
    <property type="match status" value="1"/>
</dbReference>
<keyword evidence="7 9" id="KW-0414">Isoprene biosynthesis</keyword>
<comment type="caution">
    <text evidence="9">Lacks conserved residue(s) required for the propagation of feature annotation.</text>
</comment>
<dbReference type="Proteomes" id="UP001211872">
    <property type="component" value="Chromosome"/>
</dbReference>
<feature type="binding site" evidence="9">
    <location>
        <position position="156"/>
    </location>
    <ligand>
        <name>1-deoxy-D-xylulose 5-phosphate</name>
        <dbReference type="ChEBI" id="CHEBI:57792"/>
    </ligand>
</feature>
<evidence type="ECO:0000259" key="11">
    <source>
        <dbReference type="Pfam" id="PF08436"/>
    </source>
</evidence>
<feature type="binding site" evidence="9">
    <location>
        <position position="156"/>
    </location>
    <ligand>
        <name>Mn(2+)</name>
        <dbReference type="ChEBI" id="CHEBI:29035"/>
    </ligand>
</feature>
<dbReference type="Gene3D" id="3.40.50.720">
    <property type="entry name" value="NAD(P)-binding Rossmann-like Domain"/>
    <property type="match status" value="1"/>
</dbReference>
<evidence type="ECO:0000256" key="8">
    <source>
        <dbReference type="ARBA" id="ARBA00048543"/>
    </source>
</evidence>
<evidence type="ECO:0000256" key="1">
    <source>
        <dbReference type="ARBA" id="ARBA00005094"/>
    </source>
</evidence>
<dbReference type="EMBL" id="CP115396">
    <property type="protein sequence ID" value="WBO83162.1"/>
    <property type="molecule type" value="Genomic_DNA"/>
</dbReference>
<dbReference type="SUPFAM" id="SSF69055">
    <property type="entry name" value="1-deoxy-D-xylulose-5-phosphate reductoisomerase, C-terminal domain"/>
    <property type="match status" value="1"/>
</dbReference>
<comment type="function">
    <text evidence="9">Catalyzes the NADPH-dependent rearrangement and reduction of 1-deoxy-D-xylulose-5-phosphate (DXP) to 2-C-methyl-D-erythritol 4-phosphate (MEP).</text>
</comment>
<dbReference type="Pfam" id="PF02670">
    <property type="entry name" value="DXP_reductoisom"/>
    <property type="match status" value="1"/>
</dbReference>
<dbReference type="PANTHER" id="PTHR30525:SF0">
    <property type="entry name" value="1-DEOXY-D-XYLULOSE 5-PHOSPHATE REDUCTOISOMERASE, CHLOROPLASTIC"/>
    <property type="match status" value="1"/>
</dbReference>
<dbReference type="NCBIfam" id="TIGR00243">
    <property type="entry name" value="Dxr"/>
    <property type="match status" value="1"/>
</dbReference>
<feature type="binding site" evidence="9">
    <location>
        <position position="18"/>
    </location>
    <ligand>
        <name>NADPH</name>
        <dbReference type="ChEBI" id="CHEBI:57783"/>
    </ligand>
</feature>
<comment type="similarity">
    <text evidence="2 9">Belongs to the DXR family.</text>
</comment>
<sequence length="388" mass="41936">MPSEFPKRVSLLGSTGSIGTQALDVVRAQPGRFLVSALSAQSNADLLVAQAREFRPAAVVIGDEAKYQQVRDALAGQPETEVLAGAAALTEVAARPDTEVVLTAMVGYAGLLPTVAAIRAGKDIALANKETLVVAGQLITGLVQEHGVRLLPVDSEHSAIFQCLVGEEQNPIEKIILTASGGPFRGRSREQLAQVTKAQALKHPNWDMGAKITIDSASLMNKGLEVMEAKWLFGLRNDQIEVVVHPQSIIHSLVQFEDGSLKAQLGLPDMKLPIQYALGYPQRLPNDFPRFRFLDYPQLTFEPADTAAFRNLALAFAAMERGGNAPCILNAANEVAVAAFLRDEVGFLRMSDVVEECLIRVSYLANPSLDDYVLTDKEARRVAQEVIG</sequence>
<evidence type="ECO:0000259" key="12">
    <source>
        <dbReference type="Pfam" id="PF13288"/>
    </source>
</evidence>
<dbReference type="SUPFAM" id="SSF55347">
    <property type="entry name" value="Glyceraldehyde-3-phosphate dehydrogenase-like, C-terminal domain"/>
    <property type="match status" value="1"/>
</dbReference>
<evidence type="ECO:0000256" key="5">
    <source>
        <dbReference type="ARBA" id="ARBA00023002"/>
    </source>
</evidence>
<accession>A0ABY7PIL3</accession>
<evidence type="ECO:0000259" key="10">
    <source>
        <dbReference type="Pfam" id="PF02670"/>
    </source>
</evidence>
<evidence type="ECO:0000256" key="6">
    <source>
        <dbReference type="ARBA" id="ARBA00023211"/>
    </source>
</evidence>
<feature type="binding site" evidence="9">
    <location>
        <position position="225"/>
    </location>
    <ligand>
        <name>1-deoxy-D-xylulose 5-phosphate</name>
        <dbReference type="ChEBI" id="CHEBI:57792"/>
    </ligand>
</feature>
<dbReference type="InterPro" id="IPR036291">
    <property type="entry name" value="NAD(P)-bd_dom_sf"/>
</dbReference>
<feature type="binding site" evidence="9">
    <location>
        <position position="216"/>
    </location>
    <ligand>
        <name>1-deoxy-D-xylulose 5-phosphate</name>
        <dbReference type="ChEBI" id="CHEBI:57792"/>
    </ligand>
</feature>
<feature type="binding site" evidence="9">
    <location>
        <position position="221"/>
    </location>
    <ligand>
        <name>1-deoxy-D-xylulose 5-phosphate</name>
        <dbReference type="ChEBI" id="CHEBI:57792"/>
    </ligand>
</feature>
<keyword evidence="3 9" id="KW-0479">Metal-binding</keyword>
<feature type="binding site" evidence="9">
    <location>
        <position position="43"/>
    </location>
    <ligand>
        <name>NADPH</name>
        <dbReference type="ChEBI" id="CHEBI:57783"/>
    </ligand>
</feature>
<feature type="binding site" evidence="9">
    <location>
        <position position="130"/>
    </location>
    <ligand>
        <name>NADPH</name>
        <dbReference type="ChEBI" id="CHEBI:57783"/>
    </ligand>
</feature>
<evidence type="ECO:0000313" key="14">
    <source>
        <dbReference type="Proteomes" id="UP001211872"/>
    </source>
</evidence>